<dbReference type="Pfam" id="PF10250">
    <property type="entry name" value="O-FucT"/>
    <property type="match status" value="1"/>
</dbReference>
<keyword evidence="4" id="KW-0808">Transferase</keyword>
<keyword evidence="2" id="KW-0853">WD repeat</keyword>
<keyword evidence="7" id="KW-0119">Carbohydrate metabolism</keyword>
<gene>
    <name evidence="9" type="ORF">GIB67_023422</name>
</gene>
<dbReference type="GO" id="GO:0016757">
    <property type="term" value="F:glycosyltransferase activity"/>
    <property type="evidence" value="ECO:0007669"/>
    <property type="project" value="UniProtKB-KW"/>
</dbReference>
<dbReference type="GO" id="GO:0006004">
    <property type="term" value="P:fucose metabolic process"/>
    <property type="evidence" value="ECO:0007669"/>
    <property type="project" value="UniProtKB-KW"/>
</dbReference>
<dbReference type="PANTHER" id="PTHR19876:SF68">
    <property type="entry name" value="COATOMER SUBUNIT BETA'-2"/>
    <property type="match status" value="1"/>
</dbReference>
<evidence type="ECO:0000256" key="2">
    <source>
        <dbReference type="ARBA" id="ARBA00022574"/>
    </source>
</evidence>
<dbReference type="AlphaFoldDB" id="A0A7J7P9L8"/>
<evidence type="ECO:0000256" key="6">
    <source>
        <dbReference type="ARBA" id="ARBA00023253"/>
    </source>
</evidence>
<dbReference type="GO" id="GO:0006886">
    <property type="term" value="P:intracellular protein transport"/>
    <property type="evidence" value="ECO:0007669"/>
    <property type="project" value="TreeGrafter"/>
</dbReference>
<dbReference type="GO" id="GO:0030126">
    <property type="term" value="C:COPI vesicle coat"/>
    <property type="evidence" value="ECO:0007669"/>
    <property type="project" value="TreeGrafter"/>
</dbReference>
<feature type="non-terminal residue" evidence="9">
    <location>
        <position position="1"/>
    </location>
</feature>
<evidence type="ECO:0000256" key="1">
    <source>
        <dbReference type="ARBA" id="ARBA00007737"/>
    </source>
</evidence>
<keyword evidence="3" id="KW-0328">Glycosyltransferase</keyword>
<evidence type="ECO:0000256" key="5">
    <source>
        <dbReference type="ARBA" id="ARBA00022737"/>
    </source>
</evidence>
<dbReference type="InterPro" id="IPR050844">
    <property type="entry name" value="Coatomer_complex_subunit"/>
</dbReference>
<organism evidence="9 10">
    <name type="scientific">Kingdonia uniflora</name>
    <dbReference type="NCBI Taxonomy" id="39325"/>
    <lineage>
        <taxon>Eukaryota</taxon>
        <taxon>Viridiplantae</taxon>
        <taxon>Streptophyta</taxon>
        <taxon>Embryophyta</taxon>
        <taxon>Tracheophyta</taxon>
        <taxon>Spermatophyta</taxon>
        <taxon>Magnoliopsida</taxon>
        <taxon>Ranunculales</taxon>
        <taxon>Circaeasteraceae</taxon>
        <taxon>Kingdonia</taxon>
    </lineage>
</organism>
<keyword evidence="5" id="KW-0677">Repeat</keyword>
<accession>A0A7J7P9L8</accession>
<reference evidence="9 10" key="1">
    <citation type="journal article" date="2020" name="IScience">
        <title>Genome Sequencing of the Endangered Kingdonia uniflora (Circaeasteraceae, Ranunculales) Reveals Potential Mechanisms of Evolutionary Specialization.</title>
        <authorList>
            <person name="Sun Y."/>
            <person name="Deng T."/>
            <person name="Zhang A."/>
            <person name="Moore M.J."/>
            <person name="Landis J.B."/>
            <person name="Lin N."/>
            <person name="Zhang H."/>
            <person name="Zhang X."/>
            <person name="Huang J."/>
            <person name="Zhang X."/>
            <person name="Sun H."/>
            <person name="Wang H."/>
        </authorList>
    </citation>
    <scope>NUCLEOTIDE SEQUENCE [LARGE SCALE GENOMIC DNA]</scope>
    <source>
        <strain evidence="9">TB1705</strain>
        <tissue evidence="9">Leaf</tissue>
    </source>
</reference>
<evidence type="ECO:0000256" key="4">
    <source>
        <dbReference type="ARBA" id="ARBA00022679"/>
    </source>
</evidence>
<dbReference type="EMBL" id="JACGCM010000119">
    <property type="protein sequence ID" value="KAF6176131.1"/>
    <property type="molecule type" value="Genomic_DNA"/>
</dbReference>
<evidence type="ECO:0000313" key="10">
    <source>
        <dbReference type="Proteomes" id="UP000541444"/>
    </source>
</evidence>
<evidence type="ECO:0000313" key="9">
    <source>
        <dbReference type="EMBL" id="KAF6176131.1"/>
    </source>
</evidence>
<dbReference type="GO" id="GO:0006888">
    <property type="term" value="P:endoplasmic reticulum to Golgi vesicle-mediated transport"/>
    <property type="evidence" value="ECO:0007669"/>
    <property type="project" value="TreeGrafter"/>
</dbReference>
<dbReference type="SUPFAM" id="SSF50978">
    <property type="entry name" value="WD40 repeat-like"/>
    <property type="match status" value="1"/>
</dbReference>
<keyword evidence="6" id="KW-0294">Fucose metabolism</keyword>
<keyword evidence="10" id="KW-1185">Reference proteome</keyword>
<dbReference type="Proteomes" id="UP000541444">
    <property type="component" value="Unassembled WGS sequence"/>
</dbReference>
<comment type="caution">
    <text evidence="9">The sequence shown here is derived from an EMBL/GenBank/DDBJ whole genome shotgun (WGS) entry which is preliminary data.</text>
</comment>
<dbReference type="Pfam" id="PF00400">
    <property type="entry name" value="WD40"/>
    <property type="match status" value="2"/>
</dbReference>
<dbReference type="InterPro" id="IPR015943">
    <property type="entry name" value="WD40/YVTN_repeat-like_dom_sf"/>
</dbReference>
<dbReference type="OrthoDB" id="1714265at2759"/>
<dbReference type="GO" id="GO:0006891">
    <property type="term" value="P:intra-Golgi vesicle-mediated transport"/>
    <property type="evidence" value="ECO:0007669"/>
    <property type="project" value="TreeGrafter"/>
</dbReference>
<evidence type="ECO:0000256" key="3">
    <source>
        <dbReference type="ARBA" id="ARBA00022676"/>
    </source>
</evidence>
<evidence type="ECO:0000256" key="7">
    <source>
        <dbReference type="ARBA" id="ARBA00023277"/>
    </source>
</evidence>
<dbReference type="Gene3D" id="2.130.10.10">
    <property type="entry name" value="YVTN repeat-like/Quinoprotein amine dehydrogenase"/>
    <property type="match status" value="1"/>
</dbReference>
<dbReference type="PANTHER" id="PTHR19876">
    <property type="entry name" value="COATOMER"/>
    <property type="match status" value="1"/>
</dbReference>
<dbReference type="InterPro" id="IPR001680">
    <property type="entry name" value="WD40_rpt"/>
</dbReference>
<dbReference type="GO" id="GO:0006890">
    <property type="term" value="P:retrograde vesicle-mediated transport, Golgi to endoplasmic reticulum"/>
    <property type="evidence" value="ECO:0007669"/>
    <property type="project" value="TreeGrafter"/>
</dbReference>
<dbReference type="InterPro" id="IPR036322">
    <property type="entry name" value="WD40_repeat_dom_sf"/>
</dbReference>
<protein>
    <recommendedName>
        <fullName evidence="8">O-fucosyltransferase family protein</fullName>
    </recommendedName>
</protein>
<name>A0A7J7P9L8_9MAGN</name>
<dbReference type="InterPro" id="IPR019378">
    <property type="entry name" value="GDP-Fuc_O-FucTrfase"/>
</dbReference>
<evidence type="ECO:0000256" key="8">
    <source>
        <dbReference type="ARBA" id="ARBA00030350"/>
    </source>
</evidence>
<dbReference type="SMART" id="SM00320">
    <property type="entry name" value="WD40"/>
    <property type="match status" value="2"/>
</dbReference>
<sequence>GNLLKDMKCVDLHPTEPWILTSLYSGSVCIWNYHTQTMVKSFEVTELPVRSAKFIPSKQWVVAGADDMCIRLYNYNTMDKVKVFEAITSDVWVYKNNGYLMVSCNGGLNQMHVAICDMVAIARYLNVTLIVPELDKTSFWADPRWVHHHFLS</sequence>
<proteinExistence type="inferred from homology"/>
<comment type="similarity">
    <text evidence="1">Belongs to the glycosyltransferase GT106 family.</text>
</comment>